<evidence type="ECO:0000256" key="1">
    <source>
        <dbReference type="SAM" id="MobiDB-lite"/>
    </source>
</evidence>
<protein>
    <submittedName>
        <fullName evidence="2">Uncharacterized protein</fullName>
    </submittedName>
</protein>
<evidence type="ECO:0000313" key="2">
    <source>
        <dbReference type="EMBL" id="DAF43277.1"/>
    </source>
</evidence>
<dbReference type="EMBL" id="BK032502">
    <property type="protein sequence ID" value="DAF43277.1"/>
    <property type="molecule type" value="Genomic_DNA"/>
</dbReference>
<organism evidence="2">
    <name type="scientific">Myoviridae sp. ctLYR7</name>
    <dbReference type="NCBI Taxonomy" id="2827679"/>
    <lineage>
        <taxon>Viruses</taxon>
        <taxon>Duplodnaviria</taxon>
        <taxon>Heunggongvirae</taxon>
        <taxon>Uroviricota</taxon>
        <taxon>Caudoviricetes</taxon>
    </lineage>
</organism>
<feature type="region of interest" description="Disordered" evidence="1">
    <location>
        <begin position="21"/>
        <end position="66"/>
    </location>
</feature>
<sequence length="66" mass="7128">MKRHSVVLGALVALSLTSLAPPSPELTLKEPSRPRPQPHPLGGVALRKHRHSGVAAARRAKRKGKR</sequence>
<accession>A0A8S5RX04</accession>
<name>A0A8S5RX04_9CAUD</name>
<feature type="compositionally biased region" description="Basic residues" evidence="1">
    <location>
        <begin position="46"/>
        <end position="66"/>
    </location>
</feature>
<proteinExistence type="predicted"/>
<reference evidence="2" key="1">
    <citation type="journal article" date="2021" name="Proc. Natl. Acad. Sci. U.S.A.">
        <title>A Catalog of Tens of Thousands of Viruses from Human Metagenomes Reveals Hidden Associations with Chronic Diseases.</title>
        <authorList>
            <person name="Tisza M.J."/>
            <person name="Buck C.B."/>
        </authorList>
    </citation>
    <scope>NUCLEOTIDE SEQUENCE</scope>
    <source>
        <strain evidence="2">CtLYR7</strain>
    </source>
</reference>